<dbReference type="InterPro" id="IPR006578">
    <property type="entry name" value="MADF-dom"/>
</dbReference>
<dbReference type="PROSITE" id="PS51029">
    <property type="entry name" value="MADF"/>
    <property type="match status" value="1"/>
</dbReference>
<accession>A0AAR5PL42</accession>
<protein>
    <recommendedName>
        <fullName evidence="1">MADF domain-containing protein</fullName>
    </recommendedName>
</protein>
<dbReference type="KEGG" id="dpa:109538801"/>
<reference evidence="2" key="2">
    <citation type="submission" date="2024-08" db="UniProtKB">
        <authorList>
            <consortium name="EnsemblMetazoa"/>
        </authorList>
    </citation>
    <scope>IDENTIFICATION</scope>
</reference>
<dbReference type="Proteomes" id="UP000019118">
    <property type="component" value="Unassembled WGS sequence"/>
</dbReference>
<dbReference type="SMART" id="SM00595">
    <property type="entry name" value="MADF"/>
    <property type="match status" value="1"/>
</dbReference>
<evidence type="ECO:0000259" key="1">
    <source>
        <dbReference type="PROSITE" id="PS51029"/>
    </source>
</evidence>
<reference evidence="3" key="1">
    <citation type="journal article" date="2013" name="Genome Biol.">
        <title>Draft genome of the mountain pine beetle, Dendroctonus ponderosae Hopkins, a major forest pest.</title>
        <authorList>
            <person name="Keeling C.I."/>
            <person name="Yuen M.M."/>
            <person name="Liao N.Y."/>
            <person name="Docking T.R."/>
            <person name="Chan S.K."/>
            <person name="Taylor G.A."/>
            <person name="Palmquist D.L."/>
            <person name="Jackman S.D."/>
            <person name="Nguyen A."/>
            <person name="Li M."/>
            <person name="Henderson H."/>
            <person name="Janes J.K."/>
            <person name="Zhao Y."/>
            <person name="Pandoh P."/>
            <person name="Moore R."/>
            <person name="Sperling F.A."/>
            <person name="Huber D.P."/>
            <person name="Birol I."/>
            <person name="Jones S.J."/>
            <person name="Bohlmann J."/>
        </authorList>
    </citation>
    <scope>NUCLEOTIDE SEQUENCE</scope>
</reference>
<dbReference type="AlphaFoldDB" id="A0AAR5PL42"/>
<dbReference type="EnsemblMetazoa" id="XM_019906186.1">
    <property type="protein sequence ID" value="XP_019761745.1"/>
    <property type="gene ID" value="LOC109538801"/>
</dbReference>
<dbReference type="RefSeq" id="XP_019761745.1">
    <property type="nucleotide sequence ID" value="XM_019906186.2"/>
</dbReference>
<sequence>MHFTFSKHAIQTLICIYEKYPECYDSNLPAYRKKHIKRTKMQQIHDEFKEVYPEATLEDVQKKIANLRTQYFNESKKRRKSMLSGNGQDDIYKPSWWCFDLLTFLVVNNARENGESNLPPQEEEKIYVDEKSWEEDIKIQMLNSDPLSPVPLSSSSSAGCSFQNMEREQSIYDSNSIPEPRAIKKSHSSENLLPAATEAVNGSRNTSVDQLEAFGTALIMEMRNIKNPKVIQKLKRKFLNDVFDALEDES</sequence>
<dbReference type="PANTHER" id="PTHR21505">
    <property type="entry name" value="MADF DOMAIN-CONTAINING PROTEIN-RELATED"/>
    <property type="match status" value="1"/>
</dbReference>
<proteinExistence type="predicted"/>
<organism evidence="2 3">
    <name type="scientific">Dendroctonus ponderosae</name>
    <name type="common">Mountain pine beetle</name>
    <dbReference type="NCBI Taxonomy" id="77166"/>
    <lineage>
        <taxon>Eukaryota</taxon>
        <taxon>Metazoa</taxon>
        <taxon>Ecdysozoa</taxon>
        <taxon>Arthropoda</taxon>
        <taxon>Hexapoda</taxon>
        <taxon>Insecta</taxon>
        <taxon>Pterygota</taxon>
        <taxon>Neoptera</taxon>
        <taxon>Endopterygota</taxon>
        <taxon>Coleoptera</taxon>
        <taxon>Polyphaga</taxon>
        <taxon>Cucujiformia</taxon>
        <taxon>Curculionidae</taxon>
        <taxon>Scolytinae</taxon>
        <taxon>Dendroctonus</taxon>
    </lineage>
</organism>
<name>A0AAR5PL42_DENPD</name>
<keyword evidence="3" id="KW-1185">Reference proteome</keyword>
<evidence type="ECO:0000313" key="2">
    <source>
        <dbReference type="EnsemblMetazoa" id="XP_019761745.1"/>
    </source>
</evidence>
<dbReference type="Pfam" id="PF10545">
    <property type="entry name" value="MADF_DNA_bdg"/>
    <property type="match status" value="1"/>
</dbReference>
<dbReference type="PANTHER" id="PTHR21505:SF12">
    <property type="entry name" value="MADF DOMAIN-CONTAINING PROTEIN-RELATED"/>
    <property type="match status" value="1"/>
</dbReference>
<feature type="domain" description="MADF" evidence="1">
    <location>
        <begin position="12"/>
        <end position="110"/>
    </location>
</feature>
<evidence type="ECO:0000313" key="3">
    <source>
        <dbReference type="Proteomes" id="UP000019118"/>
    </source>
</evidence>
<dbReference type="GeneID" id="109538801"/>